<dbReference type="InterPro" id="IPR007627">
    <property type="entry name" value="RNA_pol_sigma70_r2"/>
</dbReference>
<dbReference type="RefSeq" id="WP_188466870.1">
    <property type="nucleotide sequence ID" value="NZ_BAABHU010000014.1"/>
</dbReference>
<accession>A0ABQ1N2U6</accession>
<evidence type="ECO:0000256" key="5">
    <source>
        <dbReference type="ARBA" id="ARBA00023163"/>
    </source>
</evidence>
<comment type="similarity">
    <text evidence="1">Belongs to the sigma-70 factor family. ECF subfamily.</text>
</comment>
<feature type="domain" description="RNA polymerase sigma-70 region 2" evidence="6">
    <location>
        <begin position="33"/>
        <end position="97"/>
    </location>
</feature>
<gene>
    <name evidence="8" type="ORF">GCM10011506_39340</name>
</gene>
<keyword evidence="5" id="KW-0804">Transcription</keyword>
<keyword evidence="9" id="KW-1185">Reference proteome</keyword>
<dbReference type="InterPro" id="IPR013325">
    <property type="entry name" value="RNA_pol_sigma_r2"/>
</dbReference>
<dbReference type="NCBIfam" id="TIGR02937">
    <property type="entry name" value="sigma70-ECF"/>
    <property type="match status" value="1"/>
</dbReference>
<dbReference type="Proteomes" id="UP000636010">
    <property type="component" value="Unassembled WGS sequence"/>
</dbReference>
<sequence>MELAGNNTDIDEEKELIRQFRKTNDLNLLGKVYAPYMHLVYGVCLKYFKNREQSQDAVMAIFEELIIKLPKFEVENFKSWLYVLSKNHCLMELRKQKNHTSENIDNIPQYFMETSHQLHHEDGRIRHEDNLERLNLCISKLKSEQKLCVELFYLEKKSYTEIQEITAFDLKKVKSYIQNGKRNLKLCMDQSE</sequence>
<dbReference type="GO" id="GO:0000428">
    <property type="term" value="C:DNA-directed RNA polymerase complex"/>
    <property type="evidence" value="ECO:0007669"/>
    <property type="project" value="UniProtKB-KW"/>
</dbReference>
<reference evidence="9" key="1">
    <citation type="journal article" date="2019" name="Int. J. Syst. Evol. Microbiol.">
        <title>The Global Catalogue of Microorganisms (GCM) 10K type strain sequencing project: providing services to taxonomists for standard genome sequencing and annotation.</title>
        <authorList>
            <consortium name="The Broad Institute Genomics Platform"/>
            <consortium name="The Broad Institute Genome Sequencing Center for Infectious Disease"/>
            <person name="Wu L."/>
            <person name="Ma J."/>
        </authorList>
    </citation>
    <scope>NUCLEOTIDE SEQUENCE [LARGE SCALE GENOMIC DNA]</scope>
    <source>
        <strain evidence="9">CGMCC 1.10832</strain>
    </source>
</reference>
<dbReference type="InterPro" id="IPR013324">
    <property type="entry name" value="RNA_pol_sigma_r3/r4-like"/>
</dbReference>
<evidence type="ECO:0000256" key="4">
    <source>
        <dbReference type="ARBA" id="ARBA00023125"/>
    </source>
</evidence>
<evidence type="ECO:0000259" key="7">
    <source>
        <dbReference type="Pfam" id="PF08281"/>
    </source>
</evidence>
<name>A0ABQ1N2U6_9BACT</name>
<feature type="domain" description="RNA polymerase sigma factor 70 region 4 type 2" evidence="7">
    <location>
        <begin position="132"/>
        <end position="184"/>
    </location>
</feature>
<organism evidence="8 9">
    <name type="scientific">Marivirga lumbricoides</name>
    <dbReference type="NCBI Taxonomy" id="1046115"/>
    <lineage>
        <taxon>Bacteria</taxon>
        <taxon>Pseudomonadati</taxon>
        <taxon>Bacteroidota</taxon>
        <taxon>Cytophagia</taxon>
        <taxon>Cytophagales</taxon>
        <taxon>Marivirgaceae</taxon>
        <taxon>Marivirga</taxon>
    </lineage>
</organism>
<evidence type="ECO:0000256" key="2">
    <source>
        <dbReference type="ARBA" id="ARBA00023015"/>
    </source>
</evidence>
<evidence type="ECO:0000313" key="9">
    <source>
        <dbReference type="Proteomes" id="UP000636010"/>
    </source>
</evidence>
<dbReference type="Gene3D" id="1.10.1740.10">
    <property type="match status" value="1"/>
</dbReference>
<evidence type="ECO:0000256" key="1">
    <source>
        <dbReference type="ARBA" id="ARBA00010641"/>
    </source>
</evidence>
<dbReference type="PANTHER" id="PTHR43133:SF8">
    <property type="entry name" value="RNA POLYMERASE SIGMA FACTOR HI_1459-RELATED"/>
    <property type="match status" value="1"/>
</dbReference>
<evidence type="ECO:0000259" key="6">
    <source>
        <dbReference type="Pfam" id="PF04542"/>
    </source>
</evidence>
<protein>
    <submittedName>
        <fullName evidence="8">DNA-directed RNA polymerase sigma-70 factor</fullName>
    </submittedName>
</protein>
<keyword evidence="8" id="KW-0240">DNA-directed RNA polymerase</keyword>
<dbReference type="InterPro" id="IPR013249">
    <property type="entry name" value="RNA_pol_sigma70_r4_t2"/>
</dbReference>
<keyword evidence="2" id="KW-0805">Transcription regulation</keyword>
<proteinExistence type="inferred from homology"/>
<dbReference type="SUPFAM" id="SSF88946">
    <property type="entry name" value="Sigma2 domain of RNA polymerase sigma factors"/>
    <property type="match status" value="1"/>
</dbReference>
<dbReference type="InterPro" id="IPR036388">
    <property type="entry name" value="WH-like_DNA-bd_sf"/>
</dbReference>
<keyword evidence="3" id="KW-0731">Sigma factor</keyword>
<dbReference type="InterPro" id="IPR039425">
    <property type="entry name" value="RNA_pol_sigma-70-like"/>
</dbReference>
<dbReference type="Gene3D" id="1.10.10.10">
    <property type="entry name" value="Winged helix-like DNA-binding domain superfamily/Winged helix DNA-binding domain"/>
    <property type="match status" value="1"/>
</dbReference>
<dbReference type="PANTHER" id="PTHR43133">
    <property type="entry name" value="RNA POLYMERASE ECF-TYPE SIGMA FACTO"/>
    <property type="match status" value="1"/>
</dbReference>
<evidence type="ECO:0000256" key="3">
    <source>
        <dbReference type="ARBA" id="ARBA00023082"/>
    </source>
</evidence>
<dbReference type="InterPro" id="IPR014284">
    <property type="entry name" value="RNA_pol_sigma-70_dom"/>
</dbReference>
<dbReference type="SUPFAM" id="SSF88659">
    <property type="entry name" value="Sigma3 and sigma4 domains of RNA polymerase sigma factors"/>
    <property type="match status" value="1"/>
</dbReference>
<dbReference type="Pfam" id="PF08281">
    <property type="entry name" value="Sigma70_r4_2"/>
    <property type="match status" value="1"/>
</dbReference>
<keyword evidence="4" id="KW-0238">DNA-binding</keyword>
<comment type="caution">
    <text evidence="8">The sequence shown here is derived from an EMBL/GenBank/DDBJ whole genome shotgun (WGS) entry which is preliminary data.</text>
</comment>
<dbReference type="Pfam" id="PF04542">
    <property type="entry name" value="Sigma70_r2"/>
    <property type="match status" value="1"/>
</dbReference>
<dbReference type="EMBL" id="BMEC01000014">
    <property type="protein sequence ID" value="GGC49868.1"/>
    <property type="molecule type" value="Genomic_DNA"/>
</dbReference>
<evidence type="ECO:0000313" key="8">
    <source>
        <dbReference type="EMBL" id="GGC49868.1"/>
    </source>
</evidence>